<dbReference type="PANTHER" id="PTHR23248:SF9">
    <property type="entry name" value="PHOSPHOLIPID SCRAMBLASE"/>
    <property type="match status" value="1"/>
</dbReference>
<name>A0A915KUB5_ROMCU</name>
<organism evidence="3 4">
    <name type="scientific">Romanomermis culicivorax</name>
    <name type="common">Nematode worm</name>
    <dbReference type="NCBI Taxonomy" id="13658"/>
    <lineage>
        <taxon>Eukaryota</taxon>
        <taxon>Metazoa</taxon>
        <taxon>Ecdysozoa</taxon>
        <taxon>Nematoda</taxon>
        <taxon>Enoplea</taxon>
        <taxon>Dorylaimia</taxon>
        <taxon>Mermithida</taxon>
        <taxon>Mermithoidea</taxon>
        <taxon>Mermithidae</taxon>
        <taxon>Romanomermis</taxon>
    </lineage>
</organism>
<evidence type="ECO:0000256" key="2">
    <source>
        <dbReference type="RuleBase" id="RU363116"/>
    </source>
</evidence>
<comment type="cofactor">
    <cofactor evidence="2">
        <name>Ca(2+)</name>
        <dbReference type="ChEBI" id="CHEBI:29108"/>
    </cofactor>
</comment>
<dbReference type="GO" id="GO:0017128">
    <property type="term" value="F:phospholipid scramblase activity"/>
    <property type="evidence" value="ECO:0007669"/>
    <property type="project" value="InterPro"/>
</dbReference>
<dbReference type="GO" id="GO:0005886">
    <property type="term" value="C:plasma membrane"/>
    <property type="evidence" value="ECO:0007669"/>
    <property type="project" value="TreeGrafter"/>
</dbReference>
<dbReference type="AlphaFoldDB" id="A0A915KUB5"/>
<evidence type="ECO:0000313" key="4">
    <source>
        <dbReference type="WBParaSite" id="nRc.2.0.1.t41727-RA"/>
    </source>
</evidence>
<keyword evidence="2" id="KW-0106">Calcium</keyword>
<sequence length="73" mass="8323">MKIVKFISGAKQQDNEKTVVGVITKKWSGLSKELFSDTDTFGINFPQDLDYTIKTVLLCCVFLVDFMFYESSI</sequence>
<dbReference type="OMA" id="MYFEQAN"/>
<dbReference type="PANTHER" id="PTHR23248">
    <property type="entry name" value="PHOSPHOLIPID SCRAMBLASE-RELATED"/>
    <property type="match status" value="1"/>
</dbReference>
<keyword evidence="2" id="KW-0449">Lipoprotein</keyword>
<dbReference type="Pfam" id="PF03803">
    <property type="entry name" value="Scramblase"/>
    <property type="match status" value="1"/>
</dbReference>
<protein>
    <recommendedName>
        <fullName evidence="2">Phospholipid scramblase</fullName>
    </recommendedName>
</protein>
<accession>A0A915KUB5</accession>
<dbReference type="InterPro" id="IPR005552">
    <property type="entry name" value="Scramblase"/>
</dbReference>
<comment type="function">
    <text evidence="2">May mediate accelerated ATP-independent bidirectional transbilayer migration of phospholipids upon binding calcium ions that results in a loss of phospholipid asymmetry in the plasma membrane.</text>
</comment>
<comment type="similarity">
    <text evidence="1 2">Belongs to the phospholipid scramblase family.</text>
</comment>
<keyword evidence="3" id="KW-1185">Reference proteome</keyword>
<evidence type="ECO:0000256" key="1">
    <source>
        <dbReference type="ARBA" id="ARBA00005350"/>
    </source>
</evidence>
<proteinExistence type="inferred from homology"/>
<dbReference type="Proteomes" id="UP000887565">
    <property type="component" value="Unplaced"/>
</dbReference>
<reference evidence="4" key="1">
    <citation type="submission" date="2022-11" db="UniProtKB">
        <authorList>
            <consortium name="WormBaseParasite"/>
        </authorList>
    </citation>
    <scope>IDENTIFICATION</scope>
</reference>
<dbReference type="WBParaSite" id="nRc.2.0.1.t41727-RA">
    <property type="protein sequence ID" value="nRc.2.0.1.t41727-RA"/>
    <property type="gene ID" value="nRc.2.0.1.g41727"/>
</dbReference>
<keyword evidence="2" id="KW-0564">Palmitate</keyword>
<evidence type="ECO:0000313" key="3">
    <source>
        <dbReference type="Proteomes" id="UP000887565"/>
    </source>
</evidence>